<sequence>TLWKNMAHNLGFKVDYVKGDWRSGVDSDRIIEKLSEDNFHEIKAVCLVHNETSTGVTSNISEITKKIKSLQHPAIIMVDTISSLGSIDYQHDNWDIDVTVSGSQKGLMLPPGIAFNFISRKALEYSKSNSYNRSYWDWGEMAKNNASGFFPYTPSTNILFGLDEALKILSKEGLENIFLRHERHAKATQVAVKTWGLEILAINENEYSNSLTGILFEKNVNADHLRNIILEKFNTSLGTGLGKWSGKIIRIGHLGDFNDPMLIGTLSAVEMGLALSEIDHHSGGVTAAMNYLSNK</sequence>
<dbReference type="InterPro" id="IPR015421">
    <property type="entry name" value="PyrdxlP-dep_Trfase_major"/>
</dbReference>
<evidence type="ECO:0000256" key="1">
    <source>
        <dbReference type="ARBA" id="ARBA00001933"/>
    </source>
</evidence>
<comment type="cofactor">
    <cofactor evidence="1">
        <name>pyridoxal 5'-phosphate</name>
        <dbReference type="ChEBI" id="CHEBI:597326"/>
    </cofactor>
</comment>
<dbReference type="Gene3D" id="3.40.640.10">
    <property type="entry name" value="Type I PLP-dependent aspartate aminotransferase-like (Major domain)"/>
    <property type="match status" value="1"/>
</dbReference>
<evidence type="ECO:0000259" key="3">
    <source>
        <dbReference type="Pfam" id="PF00266"/>
    </source>
</evidence>
<reference evidence="4" key="1">
    <citation type="submission" date="2018-05" db="EMBL/GenBank/DDBJ databases">
        <authorList>
            <person name="Lanie J.A."/>
            <person name="Ng W.-L."/>
            <person name="Kazmierczak K.M."/>
            <person name="Andrzejewski T.M."/>
            <person name="Davidsen T.M."/>
            <person name="Wayne K.J."/>
            <person name="Tettelin H."/>
            <person name="Glass J.I."/>
            <person name="Rusch D."/>
            <person name="Podicherti R."/>
            <person name="Tsui H.-C.T."/>
            <person name="Winkler M.E."/>
        </authorList>
    </citation>
    <scope>NUCLEOTIDE SEQUENCE</scope>
</reference>
<dbReference type="PANTHER" id="PTHR21152">
    <property type="entry name" value="AMINOTRANSFERASE CLASS V"/>
    <property type="match status" value="1"/>
</dbReference>
<proteinExistence type="predicted"/>
<feature type="non-terminal residue" evidence="4">
    <location>
        <position position="1"/>
    </location>
</feature>
<dbReference type="EMBL" id="UINC01133271">
    <property type="protein sequence ID" value="SVD16108.1"/>
    <property type="molecule type" value="Genomic_DNA"/>
</dbReference>
<dbReference type="GO" id="GO:0005777">
    <property type="term" value="C:peroxisome"/>
    <property type="evidence" value="ECO:0007669"/>
    <property type="project" value="TreeGrafter"/>
</dbReference>
<dbReference type="InterPro" id="IPR015424">
    <property type="entry name" value="PyrdxlP-dep_Trfase"/>
</dbReference>
<dbReference type="AlphaFoldDB" id="A0A382T3Z7"/>
<dbReference type="InterPro" id="IPR015422">
    <property type="entry name" value="PyrdxlP-dep_Trfase_small"/>
</dbReference>
<dbReference type="GO" id="GO:0004760">
    <property type="term" value="F:L-serine-pyruvate transaminase activity"/>
    <property type="evidence" value="ECO:0007669"/>
    <property type="project" value="TreeGrafter"/>
</dbReference>
<dbReference type="Gene3D" id="3.90.1150.10">
    <property type="entry name" value="Aspartate Aminotransferase, domain 1"/>
    <property type="match status" value="1"/>
</dbReference>
<accession>A0A382T3Z7</accession>
<dbReference type="InterPro" id="IPR000192">
    <property type="entry name" value="Aminotrans_V_dom"/>
</dbReference>
<dbReference type="PANTHER" id="PTHR21152:SF40">
    <property type="entry name" value="ALANINE--GLYOXYLATE AMINOTRANSFERASE"/>
    <property type="match status" value="1"/>
</dbReference>
<evidence type="ECO:0000256" key="2">
    <source>
        <dbReference type="ARBA" id="ARBA00022898"/>
    </source>
</evidence>
<dbReference type="GO" id="GO:0008453">
    <property type="term" value="F:alanine-glyoxylate transaminase activity"/>
    <property type="evidence" value="ECO:0007669"/>
    <property type="project" value="TreeGrafter"/>
</dbReference>
<dbReference type="GO" id="GO:0019265">
    <property type="term" value="P:glycine biosynthetic process, by transamination of glyoxylate"/>
    <property type="evidence" value="ECO:0007669"/>
    <property type="project" value="TreeGrafter"/>
</dbReference>
<evidence type="ECO:0000313" key="4">
    <source>
        <dbReference type="EMBL" id="SVD16108.1"/>
    </source>
</evidence>
<protein>
    <recommendedName>
        <fullName evidence="3">Aminotransferase class V domain-containing protein</fullName>
    </recommendedName>
</protein>
<name>A0A382T3Z7_9ZZZZ</name>
<organism evidence="4">
    <name type="scientific">marine metagenome</name>
    <dbReference type="NCBI Taxonomy" id="408172"/>
    <lineage>
        <taxon>unclassified sequences</taxon>
        <taxon>metagenomes</taxon>
        <taxon>ecological metagenomes</taxon>
    </lineage>
</organism>
<dbReference type="Pfam" id="PF00266">
    <property type="entry name" value="Aminotran_5"/>
    <property type="match status" value="1"/>
</dbReference>
<keyword evidence="2" id="KW-0663">Pyridoxal phosphate</keyword>
<dbReference type="SUPFAM" id="SSF53383">
    <property type="entry name" value="PLP-dependent transferases"/>
    <property type="match status" value="1"/>
</dbReference>
<feature type="domain" description="Aminotransferase class V" evidence="3">
    <location>
        <begin position="2"/>
        <end position="228"/>
    </location>
</feature>
<gene>
    <name evidence="4" type="ORF">METZ01_LOCUS368962</name>
</gene>